<gene>
    <name evidence="1" type="ORF">K875_03612</name>
</gene>
<dbReference type="RefSeq" id="WP_049957490.1">
    <property type="nucleotide sequence ID" value="NZ_KK328284.1"/>
</dbReference>
<dbReference type="EMBL" id="JLXW01000010">
    <property type="protein sequence ID" value="KBZ60665.1"/>
    <property type="molecule type" value="Genomic_DNA"/>
</dbReference>
<evidence type="ECO:0000313" key="1">
    <source>
        <dbReference type="EMBL" id="KBZ60665.1"/>
    </source>
</evidence>
<name>A0A051TV12_9MYCO</name>
<dbReference type="AlphaFoldDB" id="A0A051TV12"/>
<keyword evidence="2" id="KW-1185">Reference proteome</keyword>
<proteinExistence type="predicted"/>
<accession>A0A051TV12</accession>
<comment type="caution">
    <text evidence="1">The sequence shown here is derived from an EMBL/GenBank/DDBJ whole genome shotgun (WGS) entry which is preliminary data.</text>
</comment>
<dbReference type="Proteomes" id="UP000025947">
    <property type="component" value="Unassembled WGS sequence"/>
</dbReference>
<reference evidence="1 2" key="1">
    <citation type="submission" date="2014-04" db="EMBL/GenBank/DDBJ databases">
        <title>The Genome Sequence of Mycobacterium tuberculosis TKK-01-0051.</title>
        <authorList>
            <consortium name="The Broad Institute Genomics Platform"/>
            <consortium name="The Broad Institute Genome Sequencing Center for Infectious Disease"/>
            <person name="Earl A.M."/>
            <person name="Cohen K."/>
            <person name="Pym A."/>
            <person name="Bishai W."/>
            <person name="Maharaj K."/>
            <person name="Desjardins C."/>
            <person name="Abeel T."/>
            <person name="Young S."/>
            <person name="Zeng Q."/>
            <person name="Gargeya S."/>
            <person name="Abouelleil A."/>
            <person name="Alvarado L."/>
            <person name="Chapman S.B."/>
            <person name="Gainer-Dewar J."/>
            <person name="Goldberg J."/>
            <person name="Griggs A."/>
            <person name="Gujja S."/>
            <person name="Hansen M."/>
            <person name="Howarth C."/>
            <person name="Imamovic A."/>
            <person name="Larimer J."/>
            <person name="Murphy C."/>
            <person name="Naylor J."/>
            <person name="Pearson M."/>
            <person name="Poon T.W."/>
            <person name="Priest M."/>
            <person name="Roberts A."/>
            <person name="Saif S."/>
            <person name="Shea T."/>
            <person name="Sykes S."/>
            <person name="Wortman J."/>
            <person name="Nusbaum C."/>
            <person name="Birren B."/>
        </authorList>
    </citation>
    <scope>NUCLEOTIDE SEQUENCE [LARGE SCALE GENOMIC DNA]</scope>
    <source>
        <strain evidence="1 2">TKK-01-0051</strain>
    </source>
</reference>
<organism evidence="1 2">
    <name type="scientific">Mycobacterium [tuberculosis] TKK-01-0051</name>
    <dbReference type="NCBI Taxonomy" id="1324261"/>
    <lineage>
        <taxon>Bacteria</taxon>
        <taxon>Bacillati</taxon>
        <taxon>Actinomycetota</taxon>
        <taxon>Actinomycetes</taxon>
        <taxon>Mycobacteriales</taxon>
        <taxon>Mycobacteriaceae</taxon>
        <taxon>Mycobacterium</taxon>
        <taxon>Mycobacterium avium complex (MAC)</taxon>
    </lineage>
</organism>
<dbReference type="HOGENOM" id="CLU_109820_0_0_11"/>
<protein>
    <recommendedName>
        <fullName evidence="3">HhH-GPD domain-containing protein</fullName>
    </recommendedName>
</protein>
<sequence length="216" mass="23942">MTTTTRPEEVDKVLAYIEGTITEWKDMFDGWPGNIELALIDAVLSIQARYGSNPETGILGALKRYRDASGRDGWDDLEILAAVESDQLIATLANRQKTGGVLKAEAIVNAAKRFSAIGVRHAADVQPDSSTQRDAYCGTRGLGPITWEYFLMLLGNDGVKPDVLVTRFIEEALGRIVDYTEVIQIVKESARRLDKSVGALDHSIWNYMNKRPRASR</sequence>
<evidence type="ECO:0000313" key="2">
    <source>
        <dbReference type="Proteomes" id="UP000025947"/>
    </source>
</evidence>
<evidence type="ECO:0008006" key="3">
    <source>
        <dbReference type="Google" id="ProtNLM"/>
    </source>
</evidence>